<accession>A0A7J9FVF5</accession>
<evidence type="ECO:0000256" key="1">
    <source>
        <dbReference type="SAM" id="Coils"/>
    </source>
</evidence>
<dbReference type="InterPro" id="IPR040256">
    <property type="entry name" value="At4g02000-like"/>
</dbReference>
<evidence type="ECO:0000256" key="2">
    <source>
        <dbReference type="SAM" id="MobiDB-lite"/>
    </source>
</evidence>
<reference evidence="4 5" key="1">
    <citation type="journal article" date="2019" name="Genome Biol. Evol.">
        <title>Insights into the evolution of the New World diploid cottons (Gossypium, subgenus Houzingenia) based on genome sequencing.</title>
        <authorList>
            <person name="Grover C.E."/>
            <person name="Arick M.A. 2nd"/>
            <person name="Thrash A."/>
            <person name="Conover J.L."/>
            <person name="Sanders W.S."/>
            <person name="Peterson D.G."/>
            <person name="Frelichowski J.E."/>
            <person name="Scheffler J.A."/>
            <person name="Scheffler B.E."/>
            <person name="Wendel J.F."/>
        </authorList>
    </citation>
    <scope>NUCLEOTIDE SEQUENCE [LARGE SCALE GENOMIC DNA]</scope>
    <source>
        <strain evidence="4">8</strain>
        <tissue evidence="4">Leaf</tissue>
    </source>
</reference>
<feature type="compositionally biased region" description="Basic and acidic residues" evidence="2">
    <location>
        <begin position="281"/>
        <end position="310"/>
    </location>
</feature>
<dbReference type="PANTHER" id="PTHR31286:SF178">
    <property type="entry name" value="DUF4283 DOMAIN-CONTAINING PROTEIN"/>
    <property type="match status" value="1"/>
</dbReference>
<feature type="region of interest" description="Disordered" evidence="2">
    <location>
        <begin position="277"/>
        <end position="369"/>
    </location>
</feature>
<proteinExistence type="predicted"/>
<keyword evidence="5" id="KW-1185">Reference proteome</keyword>
<dbReference type="EMBL" id="JABEZW010227976">
    <property type="protein sequence ID" value="MBA0788525.1"/>
    <property type="molecule type" value="Genomic_DNA"/>
</dbReference>
<feature type="coiled-coil region" evidence="1">
    <location>
        <begin position="2"/>
        <end position="29"/>
    </location>
</feature>
<dbReference type="Pfam" id="PF14392">
    <property type="entry name" value="zf-CCHC_4"/>
    <property type="match status" value="1"/>
</dbReference>
<feature type="domain" description="Zinc knuckle CX2CX4HX4C" evidence="3">
    <location>
        <begin position="188"/>
        <end position="231"/>
    </location>
</feature>
<evidence type="ECO:0000313" key="5">
    <source>
        <dbReference type="Proteomes" id="UP000593568"/>
    </source>
</evidence>
<feature type="compositionally biased region" description="Basic residues" evidence="2">
    <location>
        <begin position="330"/>
        <end position="339"/>
    </location>
</feature>
<organism evidence="4 5">
    <name type="scientific">Gossypium trilobum</name>
    <dbReference type="NCBI Taxonomy" id="34281"/>
    <lineage>
        <taxon>Eukaryota</taxon>
        <taxon>Viridiplantae</taxon>
        <taxon>Streptophyta</taxon>
        <taxon>Embryophyta</taxon>
        <taxon>Tracheophyta</taxon>
        <taxon>Spermatophyta</taxon>
        <taxon>Magnoliopsida</taxon>
        <taxon>eudicotyledons</taxon>
        <taxon>Gunneridae</taxon>
        <taxon>Pentapetalae</taxon>
        <taxon>rosids</taxon>
        <taxon>malvids</taxon>
        <taxon>Malvales</taxon>
        <taxon>Malvaceae</taxon>
        <taxon>Malvoideae</taxon>
        <taxon>Gossypium</taxon>
    </lineage>
</organism>
<comment type="caution">
    <text evidence="4">The sequence shown here is derived from an EMBL/GenBank/DDBJ whole genome shotgun (WGS) entry which is preliminary data.</text>
</comment>
<evidence type="ECO:0000259" key="3">
    <source>
        <dbReference type="Pfam" id="PF14392"/>
    </source>
</evidence>
<dbReference type="Proteomes" id="UP000593568">
    <property type="component" value="Unassembled WGS sequence"/>
</dbReference>
<name>A0A7J9FVF5_9ROSI</name>
<gene>
    <name evidence="4" type="ORF">Gotri_027574</name>
</gene>
<protein>
    <recommendedName>
        <fullName evidence="3">Zinc knuckle CX2CX4HX4C domain-containing protein</fullName>
    </recommendedName>
</protein>
<sequence>MEERLEKEVISSTDEINELLERLKFSEEESVQVVSTSEDKMTQGFESWAVGKIMAREQPNREAMYRVFKSLWYTKEEVDFVSLKEGVIIVKFGCLEDRSRILNLMPWLFDRCLFVMVPFEKGKNFGSYEFCLSPFWLRVYSLPLELMDRQMALNIGNAIGELMAIDWKDQDGGWTAFMRLKVKINILKPLKRVVRLVDKEGMETIGVIKYERLPDLCYACGLIGHSFRTCESNKEEEEVGQNGLNLQYGGWLRVPIVNPNQDRGMRRNGVELVKSKAQTIADKEESHTNSRDENGLPEQKGKERICEKESLSVSPQDRRSHKMIRDGMRRFKSKRKRYRGSNDENLDESQAKLVKRRILDNASPLKAAA</sequence>
<dbReference type="AlphaFoldDB" id="A0A7J9FVF5"/>
<evidence type="ECO:0000313" key="4">
    <source>
        <dbReference type="EMBL" id="MBA0788525.1"/>
    </source>
</evidence>
<dbReference type="InterPro" id="IPR025836">
    <property type="entry name" value="Zn_knuckle_CX2CX4HX4C"/>
</dbReference>
<dbReference type="PANTHER" id="PTHR31286">
    <property type="entry name" value="GLYCINE-RICH CELL WALL STRUCTURAL PROTEIN 1.8-LIKE"/>
    <property type="match status" value="1"/>
</dbReference>
<keyword evidence="1" id="KW-0175">Coiled coil</keyword>